<comment type="similarity">
    <text evidence="1 6">Belongs to the aldehyde dehydrogenase family.</text>
</comment>
<evidence type="ECO:0000313" key="9">
    <source>
        <dbReference type="Proteomes" id="UP000606974"/>
    </source>
</evidence>
<dbReference type="SUPFAM" id="SSF53720">
    <property type="entry name" value="ALDH-like"/>
    <property type="match status" value="1"/>
</dbReference>
<dbReference type="InterPro" id="IPR016162">
    <property type="entry name" value="Ald_DH_N"/>
</dbReference>
<dbReference type="PANTHER" id="PTHR43720">
    <property type="entry name" value="2-AMINOMUCONIC SEMIALDEHYDE DEHYDROGENASE"/>
    <property type="match status" value="1"/>
</dbReference>
<evidence type="ECO:0000256" key="5">
    <source>
        <dbReference type="PROSITE-ProRule" id="PRU10007"/>
    </source>
</evidence>
<comment type="caution">
    <text evidence="8">The sequence shown here is derived from an EMBL/GenBank/DDBJ whole genome shotgun (WGS) entry which is preliminary data.</text>
</comment>
<gene>
    <name evidence="8" type="ORF">GJ744_005965</name>
</gene>
<evidence type="ECO:0000259" key="7">
    <source>
        <dbReference type="Pfam" id="PF00171"/>
    </source>
</evidence>
<dbReference type="Proteomes" id="UP000606974">
    <property type="component" value="Unassembled WGS sequence"/>
</dbReference>
<evidence type="ECO:0000256" key="6">
    <source>
        <dbReference type="RuleBase" id="RU003345"/>
    </source>
</evidence>
<keyword evidence="2 6" id="KW-0560">Oxidoreductase</keyword>
<evidence type="ECO:0000313" key="8">
    <source>
        <dbReference type="EMBL" id="KAF7502387.1"/>
    </source>
</evidence>
<dbReference type="GO" id="GO:0006598">
    <property type="term" value="P:polyamine catabolic process"/>
    <property type="evidence" value="ECO:0007669"/>
    <property type="project" value="TreeGrafter"/>
</dbReference>
<dbReference type="InterPro" id="IPR015590">
    <property type="entry name" value="Aldehyde_DH_dom"/>
</dbReference>
<keyword evidence="9" id="KW-1185">Reference proteome</keyword>
<protein>
    <recommendedName>
        <fullName evidence="4">aldehyde dehydrogenase (NAD(+))</fullName>
        <ecNumber evidence="4">1.2.1.3</ecNumber>
    </recommendedName>
</protein>
<evidence type="ECO:0000256" key="3">
    <source>
        <dbReference type="ARBA" id="ARBA00023027"/>
    </source>
</evidence>
<sequence length="501" mass="54034">MSKLSVDLKAPNGRSFNLPTGLFINNEFVKSSSGQTITSINPANEEEICTVEAASALDVDKAVEAARSAFNDPSWRNMPATDRGILLYKLASLIELHASILATIETWDNGKPYTVALNEDLAEVIFVFRYYAGWADKLHGDTIPTTSQKFAYTLRQPVGICGQIIPWNYPLAMAAWKLGPALACGNTVVIKAAEQTPLSILYLARLIKETGFPRGVVNMLNGYGRTAGAAIASHMDVDKIAFTGSTSIGKEIMKMAAVNMKNITLETGGKSPLIVFEDADLDQAARWAHLGIMGNAGQICTATSRILVHSSVAASFAVKLQDIIHSTSKLGDPFDPFTSQGPQVSKAQYERVLSYIEAGRREGATIITGGTPAPECGGKGFFISPTIFTNTKPTMNIYQEEIFGPVVITTPFETEDEALRLANDTTYGLGSAVFTRDLERAHRVAARLETGTVWVNSSNDGDVRVPFGGVKQSGIGRELGEEGLRAYSTVKSVHVNLGMRL</sequence>
<organism evidence="8 9">
    <name type="scientific">Endocarpon pusillum</name>
    <dbReference type="NCBI Taxonomy" id="364733"/>
    <lineage>
        <taxon>Eukaryota</taxon>
        <taxon>Fungi</taxon>
        <taxon>Dikarya</taxon>
        <taxon>Ascomycota</taxon>
        <taxon>Pezizomycotina</taxon>
        <taxon>Eurotiomycetes</taxon>
        <taxon>Chaetothyriomycetidae</taxon>
        <taxon>Verrucariales</taxon>
        <taxon>Verrucariaceae</taxon>
        <taxon>Endocarpon</taxon>
    </lineage>
</organism>
<dbReference type="Gene3D" id="3.40.605.10">
    <property type="entry name" value="Aldehyde Dehydrogenase, Chain A, domain 1"/>
    <property type="match status" value="1"/>
</dbReference>
<feature type="active site" evidence="5">
    <location>
        <position position="266"/>
    </location>
</feature>
<dbReference type="Pfam" id="PF00171">
    <property type="entry name" value="Aldedh"/>
    <property type="match status" value="1"/>
</dbReference>
<dbReference type="EC" id="1.2.1.3" evidence="4"/>
<dbReference type="PANTHER" id="PTHR43720:SF2">
    <property type="entry name" value="2-AMINOMUCONIC SEMIALDEHYDE DEHYDROGENASE"/>
    <property type="match status" value="1"/>
</dbReference>
<feature type="domain" description="Aldehyde dehydrogenase" evidence="7">
    <location>
        <begin position="28"/>
        <end position="493"/>
    </location>
</feature>
<dbReference type="GO" id="GO:0004029">
    <property type="term" value="F:aldehyde dehydrogenase (NAD+) activity"/>
    <property type="evidence" value="ECO:0007669"/>
    <property type="project" value="UniProtKB-EC"/>
</dbReference>
<accession>A0A8H7A840</accession>
<evidence type="ECO:0000256" key="2">
    <source>
        <dbReference type="ARBA" id="ARBA00023002"/>
    </source>
</evidence>
<dbReference type="InterPro" id="IPR016161">
    <property type="entry name" value="Ald_DH/histidinol_DH"/>
</dbReference>
<evidence type="ECO:0000256" key="1">
    <source>
        <dbReference type="ARBA" id="ARBA00009986"/>
    </source>
</evidence>
<dbReference type="OrthoDB" id="310895at2759"/>
<proteinExistence type="inferred from homology"/>
<evidence type="ECO:0000256" key="4">
    <source>
        <dbReference type="ARBA" id="ARBA00024226"/>
    </source>
</evidence>
<keyword evidence="3" id="KW-0520">NAD</keyword>
<dbReference type="EMBL" id="JAACFV010000260">
    <property type="protein sequence ID" value="KAF7502387.1"/>
    <property type="molecule type" value="Genomic_DNA"/>
</dbReference>
<dbReference type="InterPro" id="IPR029510">
    <property type="entry name" value="Ald_DH_CS_GLU"/>
</dbReference>
<dbReference type="AlphaFoldDB" id="A0A8H7A840"/>
<dbReference type="PROSITE" id="PS00687">
    <property type="entry name" value="ALDEHYDE_DEHYDR_GLU"/>
    <property type="match status" value="1"/>
</dbReference>
<dbReference type="InterPro" id="IPR016163">
    <property type="entry name" value="Ald_DH_C"/>
</dbReference>
<dbReference type="GO" id="GO:0046394">
    <property type="term" value="P:carboxylic acid biosynthetic process"/>
    <property type="evidence" value="ECO:0007669"/>
    <property type="project" value="UniProtKB-ARBA"/>
</dbReference>
<dbReference type="FunFam" id="3.40.309.10:FF:000012">
    <property type="entry name" value="Betaine aldehyde dehydrogenase"/>
    <property type="match status" value="1"/>
</dbReference>
<reference evidence="8" key="1">
    <citation type="submission" date="2020-02" db="EMBL/GenBank/DDBJ databases">
        <authorList>
            <person name="Palmer J.M."/>
        </authorList>
    </citation>
    <scope>NUCLEOTIDE SEQUENCE</scope>
    <source>
        <strain evidence="8">EPUS1.4</strain>
        <tissue evidence="8">Thallus</tissue>
    </source>
</reference>
<dbReference type="FunFam" id="3.40.605.10:FF:000026">
    <property type="entry name" value="Aldehyde dehydrogenase, putative"/>
    <property type="match status" value="1"/>
</dbReference>
<name>A0A8H7A840_9EURO</name>
<dbReference type="FunFam" id="3.40.605.10:FF:000050">
    <property type="entry name" value="Aldehyde dehydrogenase, mitochondrial"/>
    <property type="match status" value="1"/>
</dbReference>
<dbReference type="Gene3D" id="3.40.309.10">
    <property type="entry name" value="Aldehyde Dehydrogenase, Chain A, domain 2"/>
    <property type="match status" value="1"/>
</dbReference>